<organism evidence="3 4">
    <name type="scientific">Janibacter melonis</name>
    <dbReference type="NCBI Taxonomy" id="262209"/>
    <lineage>
        <taxon>Bacteria</taxon>
        <taxon>Bacillati</taxon>
        <taxon>Actinomycetota</taxon>
        <taxon>Actinomycetes</taxon>
        <taxon>Micrococcales</taxon>
        <taxon>Intrasporangiaceae</taxon>
        <taxon>Janibacter</taxon>
    </lineage>
</organism>
<feature type="transmembrane region" description="Helical" evidence="2">
    <location>
        <begin position="105"/>
        <end position="133"/>
    </location>
</feature>
<evidence type="ECO:0000313" key="4">
    <source>
        <dbReference type="Proteomes" id="UP000271708"/>
    </source>
</evidence>
<dbReference type="InterPro" id="IPR008910">
    <property type="entry name" value="MSC_TM_helix"/>
</dbReference>
<dbReference type="Pfam" id="PF05552">
    <property type="entry name" value="MS_channel_1st_1"/>
    <property type="match status" value="2"/>
</dbReference>
<dbReference type="RefSeq" id="WP_123093771.1">
    <property type="nucleotide sequence ID" value="NZ_CP044548.2"/>
</dbReference>
<proteinExistence type="predicted"/>
<sequence length="264" mass="27784">MENALNQLWVALALYVPKIVMFLLILVIGWIVAKVIGKAVDKILERVGFDRAVERGGVKRALAKSQYDASSIVGKLVYYTLILFVLQLAFGVFGPNPISDLLTRVIAFLPSIVVAIVIVVLAAAIATAVRELIANTLGGLSYGKVLANIAAAFILGLGIIAALNQVGIATTVTLPVLITVLATIGGILIVGVGGGLIKPMQARWESYLGTMESETQNIKAEAAKAPSVKEQAQQAKNKAQAAEARTRPTGGATSPDVPFDRNQG</sequence>
<evidence type="ECO:0000256" key="2">
    <source>
        <dbReference type="SAM" id="Phobius"/>
    </source>
</evidence>
<dbReference type="EMBL" id="CP044548">
    <property type="protein sequence ID" value="QFQ31009.2"/>
    <property type="molecule type" value="Genomic_DNA"/>
</dbReference>
<keyword evidence="2" id="KW-0472">Membrane</keyword>
<evidence type="ECO:0000256" key="1">
    <source>
        <dbReference type="SAM" id="MobiDB-lite"/>
    </source>
</evidence>
<dbReference type="KEGG" id="jme:EEW87_012870"/>
<evidence type="ECO:0000313" key="3">
    <source>
        <dbReference type="EMBL" id="QFQ31009.2"/>
    </source>
</evidence>
<keyword evidence="2" id="KW-0812">Transmembrane</keyword>
<feature type="transmembrane region" description="Helical" evidence="2">
    <location>
        <begin position="145"/>
        <end position="168"/>
    </location>
</feature>
<accession>A0A5P8FN10</accession>
<feature type="transmembrane region" description="Helical" evidence="2">
    <location>
        <begin position="12"/>
        <end position="33"/>
    </location>
</feature>
<protein>
    <submittedName>
        <fullName evidence="3">Uncharacterized protein</fullName>
    </submittedName>
</protein>
<dbReference type="Gene3D" id="1.10.287.1260">
    <property type="match status" value="1"/>
</dbReference>
<dbReference type="GeneID" id="59162071"/>
<feature type="region of interest" description="Disordered" evidence="1">
    <location>
        <begin position="219"/>
        <end position="264"/>
    </location>
</feature>
<dbReference type="Proteomes" id="UP000271708">
    <property type="component" value="Chromosome"/>
</dbReference>
<keyword evidence="2" id="KW-1133">Transmembrane helix</keyword>
<name>A0A5P8FN10_9MICO</name>
<feature type="compositionally biased region" description="Low complexity" evidence="1">
    <location>
        <begin position="229"/>
        <end position="243"/>
    </location>
</feature>
<feature type="transmembrane region" description="Helical" evidence="2">
    <location>
        <begin position="76"/>
        <end position="93"/>
    </location>
</feature>
<gene>
    <name evidence="3" type="ORF">EEW87_012870</name>
</gene>
<feature type="transmembrane region" description="Helical" evidence="2">
    <location>
        <begin position="174"/>
        <end position="197"/>
    </location>
</feature>
<dbReference type="AlphaFoldDB" id="A0A5P8FN10"/>
<reference evidence="3 4" key="1">
    <citation type="submission" date="2019-09" db="EMBL/GenBank/DDBJ databases">
        <title>Complete Genome Sequence of Janibacter melonis M714 with both human health impact and industrial applications.</title>
        <authorList>
            <person name="Jin M."/>
            <person name="Zhao Q.R."/>
        </authorList>
    </citation>
    <scope>NUCLEOTIDE SEQUENCE [LARGE SCALE GENOMIC DNA]</scope>
    <source>
        <strain evidence="3 4">M714</strain>
    </source>
</reference>